<feature type="binding site" evidence="7">
    <location>
        <position position="59"/>
    </location>
    <ligand>
        <name>S-adenosyl-L-methionine</name>
        <dbReference type="ChEBI" id="CHEBI:59789"/>
    </ligand>
</feature>
<keyword evidence="5 7" id="KW-0949">S-adenosyl-L-methionine</keyword>
<evidence type="ECO:0000313" key="8">
    <source>
        <dbReference type="EMBL" id="UWD34173.1"/>
    </source>
</evidence>
<dbReference type="GO" id="GO:0008176">
    <property type="term" value="F:tRNA (guanine(46)-N7)-methyltransferase activity"/>
    <property type="evidence" value="ECO:0007669"/>
    <property type="project" value="UniProtKB-EC"/>
</dbReference>
<comment type="caution">
    <text evidence="7">Lacks conserved residue(s) required for the propagation of feature annotation.</text>
</comment>
<dbReference type="EC" id="2.1.1.33" evidence="7"/>
<evidence type="ECO:0000256" key="4">
    <source>
        <dbReference type="ARBA" id="ARBA00022679"/>
    </source>
</evidence>
<keyword evidence="6 7" id="KW-0819">tRNA processing</keyword>
<comment type="catalytic activity">
    <reaction evidence="1 7">
        <text>guanosine(46) in tRNA + S-adenosyl-L-methionine = N(7)-methylguanosine(46) in tRNA + S-adenosyl-L-homocysteine</text>
        <dbReference type="Rhea" id="RHEA:42708"/>
        <dbReference type="Rhea" id="RHEA-COMP:10188"/>
        <dbReference type="Rhea" id="RHEA-COMP:10189"/>
        <dbReference type="ChEBI" id="CHEBI:57856"/>
        <dbReference type="ChEBI" id="CHEBI:59789"/>
        <dbReference type="ChEBI" id="CHEBI:74269"/>
        <dbReference type="ChEBI" id="CHEBI:74480"/>
        <dbReference type="EC" id="2.1.1.33"/>
    </reaction>
</comment>
<evidence type="ECO:0000256" key="2">
    <source>
        <dbReference type="ARBA" id="ARBA00003015"/>
    </source>
</evidence>
<evidence type="ECO:0000256" key="6">
    <source>
        <dbReference type="ARBA" id="ARBA00022694"/>
    </source>
</evidence>
<feature type="binding site" evidence="7">
    <location>
        <position position="107"/>
    </location>
    <ligand>
        <name>S-adenosyl-L-methionine</name>
        <dbReference type="ChEBI" id="CHEBI:59789"/>
    </ligand>
</feature>
<keyword evidence="4 7" id="KW-0808">Transferase</keyword>
<comment type="pathway">
    <text evidence="7">tRNA modification; N(7)-methylguanine-tRNA biosynthesis.</text>
</comment>
<evidence type="ECO:0000256" key="7">
    <source>
        <dbReference type="HAMAP-Rule" id="MF_01057"/>
    </source>
</evidence>
<comment type="similarity">
    <text evidence="7">Belongs to the class I-like SAM-binding methyltransferase superfamily. TrmB family.</text>
</comment>
<dbReference type="SUPFAM" id="SSF53335">
    <property type="entry name" value="S-adenosyl-L-methionine-dependent methyltransferases"/>
    <property type="match status" value="1"/>
</dbReference>
<dbReference type="CDD" id="cd02440">
    <property type="entry name" value="AdoMet_MTases"/>
    <property type="match status" value="1"/>
</dbReference>
<dbReference type="PANTHER" id="PTHR23417:SF14">
    <property type="entry name" value="PENTACOTRIPEPTIDE-REPEAT REGION OF PRORP DOMAIN-CONTAINING PROTEIN"/>
    <property type="match status" value="1"/>
</dbReference>
<dbReference type="InterPro" id="IPR055361">
    <property type="entry name" value="tRNA_methyltr_TrmB_bact"/>
</dbReference>
<dbReference type="InterPro" id="IPR029063">
    <property type="entry name" value="SAM-dependent_MTases_sf"/>
</dbReference>
<sequence>MRLRNIPNASEILLESEYLIKEFPYKLNNKTVLEMGMGKGEMLVELAKQNPDTTFIGIEKYPTVALKSMKKAKKLNLKNFKIINQDIAKLPELLEGKVDLIWLTFSDPWPKKRHFKRRLTYKDFLLIYKNLLTDNGILKFKTDNDSLFEYSIESIEEFGAKILNLTRDFHNSDLSKNNIMTGYEKKWSEKGKNINYLEIKF</sequence>
<keyword evidence="9" id="KW-1185">Reference proteome</keyword>
<dbReference type="PROSITE" id="PS51625">
    <property type="entry name" value="SAM_MT_TRMB"/>
    <property type="match status" value="1"/>
</dbReference>
<dbReference type="HAMAP" id="MF_01057">
    <property type="entry name" value="tRNA_methyltr_TrmB"/>
    <property type="match status" value="1"/>
</dbReference>
<evidence type="ECO:0000256" key="1">
    <source>
        <dbReference type="ARBA" id="ARBA00000142"/>
    </source>
</evidence>
<gene>
    <name evidence="7 8" type="primary">trmB</name>
    <name evidence="8" type="ORF">NX772_03765</name>
</gene>
<dbReference type="EMBL" id="CP103423">
    <property type="protein sequence ID" value="UWD34173.1"/>
    <property type="molecule type" value="Genomic_DNA"/>
</dbReference>
<name>A0ABY5TU32_9BACT</name>
<feature type="binding site" evidence="7">
    <location>
        <begin position="181"/>
        <end position="184"/>
    </location>
    <ligand>
        <name>substrate</name>
    </ligand>
</feature>
<accession>A0ABY5TU32</accession>
<dbReference type="Proteomes" id="UP001058364">
    <property type="component" value="Chromosome"/>
</dbReference>
<dbReference type="Pfam" id="PF02390">
    <property type="entry name" value="Methyltransf_4"/>
    <property type="match status" value="1"/>
</dbReference>
<keyword evidence="3 7" id="KW-0489">Methyltransferase</keyword>
<feature type="binding site" evidence="7">
    <location>
        <position position="111"/>
    </location>
    <ligand>
        <name>substrate</name>
    </ligand>
</feature>
<reference evidence="8" key="1">
    <citation type="submission" date="2022-08" db="EMBL/GenBank/DDBJ databases">
        <title>Complete genome sequence of Mycoplasma molare type strain H 542.</title>
        <authorList>
            <person name="Spergser J."/>
        </authorList>
    </citation>
    <scope>NUCLEOTIDE SEQUENCE</scope>
    <source>
        <strain evidence="8">H 542</strain>
    </source>
</reference>
<comment type="function">
    <text evidence="2 7">Catalyzes the formation of N(7)-methylguanine at position 46 (m7G46) in tRNA.</text>
</comment>
<evidence type="ECO:0000313" key="9">
    <source>
        <dbReference type="Proteomes" id="UP001058364"/>
    </source>
</evidence>
<evidence type="ECO:0000256" key="3">
    <source>
        <dbReference type="ARBA" id="ARBA00022603"/>
    </source>
</evidence>
<protein>
    <recommendedName>
        <fullName evidence="7">tRNA (guanine-N(7)-)-methyltransferase</fullName>
        <ecNumber evidence="7">2.1.1.33</ecNumber>
    </recommendedName>
    <alternativeName>
        <fullName evidence="7">tRNA (guanine(46)-N(7))-methyltransferase</fullName>
    </alternativeName>
    <alternativeName>
        <fullName evidence="7">tRNA(m7G46)-methyltransferase</fullName>
    </alternativeName>
</protein>
<feature type="binding site" evidence="7">
    <location>
        <position position="34"/>
    </location>
    <ligand>
        <name>S-adenosyl-L-methionine</name>
        <dbReference type="ChEBI" id="CHEBI:59789"/>
    </ligand>
</feature>
<dbReference type="RefSeq" id="WP_027123597.1">
    <property type="nucleotide sequence ID" value="NZ_CP103423.1"/>
</dbReference>
<dbReference type="NCBIfam" id="NF001080">
    <property type="entry name" value="PRK00121.2-2"/>
    <property type="match status" value="1"/>
</dbReference>
<feature type="binding site" evidence="7">
    <location>
        <position position="143"/>
    </location>
    <ligand>
        <name>substrate</name>
    </ligand>
</feature>
<dbReference type="Gene3D" id="3.40.50.150">
    <property type="entry name" value="Vaccinia Virus protein VP39"/>
    <property type="match status" value="1"/>
</dbReference>
<dbReference type="InterPro" id="IPR003358">
    <property type="entry name" value="tRNA_(Gua-N-7)_MeTrfase_Trmb"/>
</dbReference>
<dbReference type="PANTHER" id="PTHR23417">
    <property type="entry name" value="3-DEOXY-D-MANNO-OCTULOSONIC-ACID TRANSFERASE/TRNA GUANINE-N 7 - -METHYLTRANSFERASE"/>
    <property type="match status" value="1"/>
</dbReference>
<proteinExistence type="inferred from homology"/>
<dbReference type="NCBIfam" id="TIGR00091">
    <property type="entry name" value="tRNA (guanosine(46)-N7)-methyltransferase TrmB"/>
    <property type="match status" value="1"/>
</dbReference>
<organism evidence="8 9">
    <name type="scientific">Mesomycoplasma molare</name>
    <dbReference type="NCBI Taxonomy" id="171288"/>
    <lineage>
        <taxon>Bacteria</taxon>
        <taxon>Bacillati</taxon>
        <taxon>Mycoplasmatota</taxon>
        <taxon>Mycoplasmoidales</taxon>
        <taxon>Metamycoplasmataceae</taxon>
        <taxon>Mesomycoplasma</taxon>
    </lineage>
</organism>
<feature type="binding site" evidence="7">
    <location>
        <position position="86"/>
    </location>
    <ligand>
        <name>S-adenosyl-L-methionine</name>
        <dbReference type="ChEBI" id="CHEBI:59789"/>
    </ligand>
</feature>
<evidence type="ECO:0000256" key="5">
    <source>
        <dbReference type="ARBA" id="ARBA00022691"/>
    </source>
</evidence>